<dbReference type="RefSeq" id="WP_069456531.1">
    <property type="nucleotide sequence ID" value="NZ_LYBW01000029.1"/>
</dbReference>
<feature type="transmembrane region" description="Helical" evidence="5">
    <location>
        <begin position="92"/>
        <end position="125"/>
    </location>
</feature>
<keyword evidence="7" id="KW-1185">Reference proteome</keyword>
<feature type="transmembrane region" description="Helical" evidence="5">
    <location>
        <begin position="51"/>
        <end position="72"/>
    </location>
</feature>
<dbReference type="GO" id="GO:0012505">
    <property type="term" value="C:endomembrane system"/>
    <property type="evidence" value="ECO:0007669"/>
    <property type="project" value="UniProtKB-SubCell"/>
</dbReference>
<evidence type="ECO:0000256" key="4">
    <source>
        <dbReference type="ARBA" id="ARBA00023136"/>
    </source>
</evidence>
<accession>A0A1E3VI00</accession>
<comment type="caution">
    <text evidence="6">The sequence shown here is derived from an EMBL/GenBank/DDBJ whole genome shotgun (WGS) entry which is preliminary data.</text>
</comment>
<keyword evidence="3 5" id="KW-1133">Transmembrane helix</keyword>
<keyword evidence="2 5" id="KW-0812">Transmembrane</keyword>
<dbReference type="OrthoDB" id="7210610at2"/>
<name>A0A1E3VI00_9HYPH</name>
<keyword evidence="6" id="KW-0489">Methyltransferase</keyword>
<gene>
    <name evidence="6" type="ORF">A8M32_00865</name>
</gene>
<dbReference type="Gene3D" id="1.20.120.1630">
    <property type="match status" value="1"/>
</dbReference>
<keyword evidence="6" id="KW-0808">Transferase</keyword>
<dbReference type="GO" id="GO:0008168">
    <property type="term" value="F:methyltransferase activity"/>
    <property type="evidence" value="ECO:0007669"/>
    <property type="project" value="UniProtKB-KW"/>
</dbReference>
<comment type="subcellular location">
    <subcellularLocation>
        <location evidence="1">Endomembrane system</location>
        <topology evidence="1">Multi-pass membrane protein</topology>
    </subcellularLocation>
</comment>
<evidence type="ECO:0000313" key="7">
    <source>
        <dbReference type="Proteomes" id="UP000094342"/>
    </source>
</evidence>
<evidence type="ECO:0000256" key="2">
    <source>
        <dbReference type="ARBA" id="ARBA00022692"/>
    </source>
</evidence>
<reference evidence="7" key="1">
    <citation type="submission" date="2016-05" db="EMBL/GenBank/DDBJ databases">
        <authorList>
            <person name="Li Y."/>
        </authorList>
    </citation>
    <scope>NUCLEOTIDE SEQUENCE [LARGE SCALE GENOMIC DNA]</scope>
    <source>
        <strain evidence="7">YIC4027</strain>
    </source>
</reference>
<keyword evidence="4 5" id="KW-0472">Membrane</keyword>
<dbReference type="Proteomes" id="UP000094342">
    <property type="component" value="Unassembled WGS sequence"/>
</dbReference>
<evidence type="ECO:0000313" key="6">
    <source>
        <dbReference type="EMBL" id="ODR93212.1"/>
    </source>
</evidence>
<dbReference type="EMBL" id="LYBW01000029">
    <property type="protein sequence ID" value="ODR93212.1"/>
    <property type="molecule type" value="Genomic_DNA"/>
</dbReference>
<evidence type="ECO:0000256" key="3">
    <source>
        <dbReference type="ARBA" id="ARBA00022989"/>
    </source>
</evidence>
<organism evidence="6 7">
    <name type="scientific">Sinorhizobium alkalisoli</name>
    <dbReference type="NCBI Taxonomy" id="1752398"/>
    <lineage>
        <taxon>Bacteria</taxon>
        <taxon>Pseudomonadati</taxon>
        <taxon>Pseudomonadota</taxon>
        <taxon>Alphaproteobacteria</taxon>
        <taxon>Hyphomicrobiales</taxon>
        <taxon>Rhizobiaceae</taxon>
        <taxon>Sinorhizobium/Ensifer group</taxon>
        <taxon>Sinorhizobium</taxon>
    </lineage>
</organism>
<dbReference type="Pfam" id="PF04191">
    <property type="entry name" value="PEMT"/>
    <property type="match status" value="1"/>
</dbReference>
<dbReference type="STRING" id="1752398.A8M32_00865"/>
<proteinExistence type="predicted"/>
<protein>
    <submittedName>
        <fullName evidence="6">Isoprenylcysteine carboxyl methyltransferase</fullName>
    </submittedName>
</protein>
<dbReference type="AlphaFoldDB" id="A0A1E3VI00"/>
<evidence type="ECO:0000256" key="1">
    <source>
        <dbReference type="ARBA" id="ARBA00004127"/>
    </source>
</evidence>
<evidence type="ECO:0000256" key="5">
    <source>
        <dbReference type="SAM" id="Phobius"/>
    </source>
</evidence>
<feature type="transmembrane region" description="Helical" evidence="5">
    <location>
        <begin position="20"/>
        <end position="39"/>
    </location>
</feature>
<dbReference type="InterPro" id="IPR007318">
    <property type="entry name" value="Phopholipid_MeTrfase"/>
</dbReference>
<sequence>MELSSSGRHPPIDQRPRLRIIRLCVVLGIAGLLVTRPAWNEASAVHELIELIGFGLVLLCIIGRLWSILYIGGRKNVELVVSGPYSITRNPLYLFSTIGAAGVGLMFGSLVAASLFGVTTYILLFKTARREECFLRGRFGPAYQSYEKRTPLFWPNPILYLGARQEVISPKAVRRTFREACLLLLFFPLIETSEYLQTEGLLPAVLCVY</sequence>
<dbReference type="GO" id="GO:0032259">
    <property type="term" value="P:methylation"/>
    <property type="evidence" value="ECO:0007669"/>
    <property type="project" value="UniProtKB-KW"/>
</dbReference>